<keyword evidence="9" id="KW-1185">Reference proteome</keyword>
<feature type="transmembrane region" description="Helical" evidence="7">
    <location>
        <begin position="116"/>
        <end position="140"/>
    </location>
</feature>
<comment type="caution">
    <text evidence="8">The sequence shown here is derived from an EMBL/GenBank/DDBJ whole genome shotgun (WGS) entry which is preliminary data.</text>
</comment>
<feature type="transmembrane region" description="Helical" evidence="7">
    <location>
        <begin position="85"/>
        <end position="109"/>
    </location>
</feature>
<keyword evidence="6 7" id="KW-0472">Membrane</keyword>
<feature type="transmembrane region" description="Helical" evidence="7">
    <location>
        <begin position="42"/>
        <end position="65"/>
    </location>
</feature>
<proteinExistence type="inferred from homology"/>
<dbReference type="EMBL" id="JBBNOP010000001">
    <property type="protein sequence ID" value="MEQ3361699.1"/>
    <property type="molecule type" value="Genomic_DNA"/>
</dbReference>
<name>A0ABV1J9G8_9ACTN</name>
<feature type="transmembrane region" description="Helical" evidence="7">
    <location>
        <begin position="152"/>
        <end position="176"/>
    </location>
</feature>
<feature type="transmembrane region" description="Helical" evidence="7">
    <location>
        <begin position="229"/>
        <end position="252"/>
    </location>
</feature>
<keyword evidence="5 7" id="KW-1133">Transmembrane helix</keyword>
<comment type="subcellular location">
    <subcellularLocation>
        <location evidence="1">Cell membrane</location>
        <topology evidence="1">Multi-pass membrane protein</topology>
    </subcellularLocation>
</comment>
<dbReference type="Pfam" id="PF03916">
    <property type="entry name" value="NrfD"/>
    <property type="match status" value="1"/>
</dbReference>
<evidence type="ECO:0000256" key="5">
    <source>
        <dbReference type="ARBA" id="ARBA00022989"/>
    </source>
</evidence>
<reference evidence="8 9" key="1">
    <citation type="submission" date="2024-04" db="EMBL/GenBank/DDBJ databases">
        <title>Human intestinal bacterial collection.</title>
        <authorList>
            <person name="Pauvert C."/>
            <person name="Hitch T.C.A."/>
            <person name="Clavel T."/>
        </authorList>
    </citation>
    <scope>NUCLEOTIDE SEQUENCE [LARGE SCALE GENOMIC DNA]</scope>
    <source>
        <strain evidence="8 9">CLA-KB-H42</strain>
    </source>
</reference>
<feature type="transmembrane region" description="Helical" evidence="7">
    <location>
        <begin position="188"/>
        <end position="209"/>
    </location>
</feature>
<dbReference type="Gene3D" id="1.20.1630.10">
    <property type="entry name" value="Formate dehydrogenase/DMSO reductase domain"/>
    <property type="match status" value="1"/>
</dbReference>
<dbReference type="Proteomes" id="UP001487305">
    <property type="component" value="Unassembled WGS sequence"/>
</dbReference>
<keyword evidence="4 7" id="KW-0812">Transmembrane</keyword>
<dbReference type="InterPro" id="IPR005614">
    <property type="entry name" value="NrfD-like"/>
</dbReference>
<keyword evidence="3" id="KW-1003">Cell membrane</keyword>
<comment type="similarity">
    <text evidence="2">Belongs to the NrfD family.</text>
</comment>
<dbReference type="PANTHER" id="PTHR34856">
    <property type="entry name" value="PROTEIN NRFD"/>
    <property type="match status" value="1"/>
</dbReference>
<feature type="transmembrane region" description="Helical" evidence="7">
    <location>
        <begin position="6"/>
        <end position="30"/>
    </location>
</feature>
<evidence type="ECO:0000313" key="8">
    <source>
        <dbReference type="EMBL" id="MEQ3361699.1"/>
    </source>
</evidence>
<accession>A0ABV1J9G8</accession>
<evidence type="ECO:0000256" key="1">
    <source>
        <dbReference type="ARBA" id="ARBA00004651"/>
    </source>
</evidence>
<feature type="transmembrane region" description="Helical" evidence="7">
    <location>
        <begin position="259"/>
        <end position="285"/>
    </location>
</feature>
<evidence type="ECO:0000256" key="6">
    <source>
        <dbReference type="ARBA" id="ARBA00023136"/>
    </source>
</evidence>
<evidence type="ECO:0000256" key="7">
    <source>
        <dbReference type="SAM" id="Phobius"/>
    </source>
</evidence>
<evidence type="ECO:0000256" key="3">
    <source>
        <dbReference type="ARBA" id="ARBA00022475"/>
    </source>
</evidence>
<protein>
    <submittedName>
        <fullName evidence="8">NrfD/PsrC family molybdoenzyme membrane anchor subunit</fullName>
    </submittedName>
</protein>
<evidence type="ECO:0000256" key="4">
    <source>
        <dbReference type="ARBA" id="ARBA00022692"/>
    </source>
</evidence>
<gene>
    <name evidence="8" type="primary">nrfD</name>
    <name evidence="8" type="ORF">AAA083_01775</name>
</gene>
<dbReference type="InterPro" id="IPR052049">
    <property type="entry name" value="Electron_transfer_protein"/>
</dbReference>
<dbReference type="RefSeq" id="WP_180963587.1">
    <property type="nucleotide sequence ID" value="NZ_JBBNOP010000001.1"/>
</dbReference>
<dbReference type="PANTHER" id="PTHR34856:SF2">
    <property type="entry name" value="PROTEIN NRFD"/>
    <property type="match status" value="1"/>
</dbReference>
<evidence type="ECO:0000313" key="9">
    <source>
        <dbReference type="Proteomes" id="UP001487305"/>
    </source>
</evidence>
<evidence type="ECO:0000256" key="2">
    <source>
        <dbReference type="ARBA" id="ARBA00008929"/>
    </source>
</evidence>
<organism evidence="8 9">
    <name type="scientific">Raoultibacter massiliensis</name>
    <dbReference type="NCBI Taxonomy" id="1852371"/>
    <lineage>
        <taxon>Bacteria</taxon>
        <taxon>Bacillati</taxon>
        <taxon>Actinomycetota</taxon>
        <taxon>Coriobacteriia</taxon>
        <taxon>Eggerthellales</taxon>
        <taxon>Eggerthellaceae</taxon>
        <taxon>Raoultibacter</taxon>
    </lineage>
</organism>
<sequence>MVFSSYIVWYLFLAGVASGAFLVASICCAVDAVRRTRSCEELAGSAQSGFLIAPVTVALAALFLVLDLGSPERAWLVLLAPFESIVATGAWLVMLFFIVSCAAALCGLFMREVPQWLLWTSWIVGGFLAIGVMTYTGLLLSDLVAIDFWYTWLLPVLFVVSSIATGLAAILVVDALMAKHVQKTARSLWAVGAVLGIFECIVVAAFLVGRFLFSEAARASCEMLLFGDLAAFFWVGVVACGLIGPLLVHILATKVRGTALILVSSAGVLAGGFFVRYCIVNAALFTPMTLGGFA</sequence>